<proteinExistence type="predicted"/>
<keyword evidence="3" id="KW-1185">Reference proteome</keyword>
<gene>
    <name evidence="2" type="ORF">K470DRAFT_258405</name>
</gene>
<dbReference type="AlphaFoldDB" id="A0A6A7BXC4"/>
<evidence type="ECO:0000256" key="1">
    <source>
        <dbReference type="SAM" id="MobiDB-lite"/>
    </source>
</evidence>
<reference evidence="2" key="1">
    <citation type="journal article" date="2020" name="Stud. Mycol.">
        <title>101 Dothideomycetes genomes: a test case for predicting lifestyles and emergence of pathogens.</title>
        <authorList>
            <person name="Haridas S."/>
            <person name="Albert R."/>
            <person name="Binder M."/>
            <person name="Bloem J."/>
            <person name="Labutti K."/>
            <person name="Salamov A."/>
            <person name="Andreopoulos B."/>
            <person name="Baker S."/>
            <person name="Barry K."/>
            <person name="Bills G."/>
            <person name="Bluhm B."/>
            <person name="Cannon C."/>
            <person name="Castanera R."/>
            <person name="Culley D."/>
            <person name="Daum C."/>
            <person name="Ezra D."/>
            <person name="Gonzalez J."/>
            <person name="Henrissat B."/>
            <person name="Kuo A."/>
            <person name="Liang C."/>
            <person name="Lipzen A."/>
            <person name="Lutzoni F."/>
            <person name="Magnuson J."/>
            <person name="Mondo S."/>
            <person name="Nolan M."/>
            <person name="Ohm R."/>
            <person name="Pangilinan J."/>
            <person name="Park H.-J."/>
            <person name="Ramirez L."/>
            <person name="Alfaro M."/>
            <person name="Sun H."/>
            <person name="Tritt A."/>
            <person name="Yoshinaga Y."/>
            <person name="Zwiers L.-H."/>
            <person name="Turgeon B."/>
            <person name="Goodwin S."/>
            <person name="Spatafora J."/>
            <person name="Crous P."/>
            <person name="Grigoriev I."/>
        </authorList>
    </citation>
    <scope>NUCLEOTIDE SEQUENCE</scope>
    <source>
        <strain evidence="2">CBS 480.64</strain>
    </source>
</reference>
<evidence type="ECO:0000313" key="2">
    <source>
        <dbReference type="EMBL" id="KAF2859880.1"/>
    </source>
</evidence>
<protein>
    <submittedName>
        <fullName evidence="2">Uncharacterized protein</fullName>
    </submittedName>
</protein>
<organism evidence="2 3">
    <name type="scientific">Piedraia hortae CBS 480.64</name>
    <dbReference type="NCBI Taxonomy" id="1314780"/>
    <lineage>
        <taxon>Eukaryota</taxon>
        <taxon>Fungi</taxon>
        <taxon>Dikarya</taxon>
        <taxon>Ascomycota</taxon>
        <taxon>Pezizomycotina</taxon>
        <taxon>Dothideomycetes</taxon>
        <taxon>Dothideomycetidae</taxon>
        <taxon>Capnodiales</taxon>
        <taxon>Piedraiaceae</taxon>
        <taxon>Piedraia</taxon>
    </lineage>
</organism>
<dbReference type="Proteomes" id="UP000799421">
    <property type="component" value="Unassembled WGS sequence"/>
</dbReference>
<accession>A0A6A7BXC4</accession>
<sequence>MVSLQFRPLNTTVQSRPALMVMSCSALSILLLHVTPARTIAGPLVWAWSSPMVSTGPTTDAHAPTAPNNSTKSSPKPYPTPKRPSQTDVGASDPKAPVLPVYPKAIRKPTKTPKKNLNRRDFY</sequence>
<feature type="compositionally biased region" description="Basic residues" evidence="1">
    <location>
        <begin position="105"/>
        <end position="117"/>
    </location>
</feature>
<dbReference type="EMBL" id="MU005987">
    <property type="protein sequence ID" value="KAF2859880.1"/>
    <property type="molecule type" value="Genomic_DNA"/>
</dbReference>
<feature type="region of interest" description="Disordered" evidence="1">
    <location>
        <begin position="55"/>
        <end position="123"/>
    </location>
</feature>
<evidence type="ECO:0000313" key="3">
    <source>
        <dbReference type="Proteomes" id="UP000799421"/>
    </source>
</evidence>
<name>A0A6A7BXC4_9PEZI</name>